<keyword evidence="3" id="KW-1185">Reference proteome</keyword>
<evidence type="ECO:0000313" key="3">
    <source>
        <dbReference type="Proteomes" id="UP001303532"/>
    </source>
</evidence>
<feature type="transmembrane region" description="Helical" evidence="1">
    <location>
        <begin position="45"/>
        <end position="67"/>
    </location>
</feature>
<evidence type="ECO:0000256" key="1">
    <source>
        <dbReference type="SAM" id="Phobius"/>
    </source>
</evidence>
<gene>
    <name evidence="2" type="ORF">PGH26_08995</name>
</gene>
<protein>
    <submittedName>
        <fullName evidence="2">Uncharacterized protein</fullName>
    </submittedName>
</protein>
<keyword evidence="1" id="KW-0472">Membrane</keyword>
<keyword evidence="1" id="KW-0812">Transmembrane</keyword>
<dbReference type="Proteomes" id="UP001303532">
    <property type="component" value="Chromosome"/>
</dbReference>
<keyword evidence="1" id="KW-1133">Transmembrane helix</keyword>
<organism evidence="2 3">
    <name type="scientific">Sporosarcina jeotgali</name>
    <dbReference type="NCBI Taxonomy" id="3020056"/>
    <lineage>
        <taxon>Bacteria</taxon>
        <taxon>Bacillati</taxon>
        <taxon>Bacillota</taxon>
        <taxon>Bacilli</taxon>
        <taxon>Bacillales</taxon>
        <taxon>Caryophanaceae</taxon>
        <taxon>Sporosarcina</taxon>
    </lineage>
</organism>
<reference evidence="2 3" key="1">
    <citation type="submission" date="2023-01" db="EMBL/GenBank/DDBJ databases">
        <title>Sporosarcina sp. nov., isolated from Korean tranditional fermented seafood 'Jeotgal'.</title>
        <authorList>
            <person name="Yang A.-I."/>
        </authorList>
    </citation>
    <scope>NUCLEOTIDE SEQUENCE [LARGE SCALE GENOMIC DNA]</scope>
    <source>
        <strain evidence="2 3">B2O-1</strain>
    </source>
</reference>
<sequence>MMFFRRMNEKEKKNSIRAVLLGFYTYMIVSFINFFFYLLVEKELFSSAIVFWSGLLVYFGYSAYLDLKDKKKSARSRDGS</sequence>
<evidence type="ECO:0000313" key="2">
    <source>
        <dbReference type="EMBL" id="WOV83072.1"/>
    </source>
</evidence>
<dbReference type="RefSeq" id="WP_323690745.1">
    <property type="nucleotide sequence ID" value="NZ_CP116341.1"/>
</dbReference>
<accession>A0ABZ0KTA9</accession>
<name>A0ABZ0KTA9_9BACL</name>
<dbReference type="EMBL" id="CP116341">
    <property type="protein sequence ID" value="WOV83072.1"/>
    <property type="molecule type" value="Genomic_DNA"/>
</dbReference>
<proteinExistence type="predicted"/>
<feature type="transmembrane region" description="Helical" evidence="1">
    <location>
        <begin position="21"/>
        <end position="39"/>
    </location>
</feature>